<feature type="region of interest" description="Disordered" evidence="1">
    <location>
        <begin position="134"/>
        <end position="155"/>
    </location>
</feature>
<keyword evidence="3" id="KW-1185">Reference proteome</keyword>
<dbReference type="InterPro" id="IPR007410">
    <property type="entry name" value="LpqE-like"/>
</dbReference>
<gene>
    <name evidence="2" type="ORF">LPB19_08300</name>
</gene>
<dbReference type="PANTHER" id="PTHR36302:SF1">
    <property type="entry name" value="COPPER CHAPERONE PCU(A)C"/>
    <property type="match status" value="1"/>
</dbReference>
<protein>
    <submittedName>
        <fullName evidence="2">Copper chaperone PCu(A)C</fullName>
    </submittedName>
</protein>
<organism evidence="2 3">
    <name type="scientific">Marinobacter salinisoli</name>
    <dbReference type="NCBI Taxonomy" id="2769486"/>
    <lineage>
        <taxon>Bacteria</taxon>
        <taxon>Pseudomonadati</taxon>
        <taxon>Pseudomonadota</taxon>
        <taxon>Gammaproteobacteria</taxon>
        <taxon>Pseudomonadales</taxon>
        <taxon>Marinobacteraceae</taxon>
        <taxon>Marinobacter</taxon>
    </lineage>
</organism>
<dbReference type="Gene3D" id="2.60.40.1890">
    <property type="entry name" value="PCu(A)C copper chaperone"/>
    <property type="match status" value="1"/>
</dbReference>
<evidence type="ECO:0000313" key="2">
    <source>
        <dbReference type="EMBL" id="QSP96513.1"/>
    </source>
</evidence>
<feature type="compositionally biased region" description="Basic and acidic residues" evidence="1">
    <location>
        <begin position="140"/>
        <end position="155"/>
    </location>
</feature>
<dbReference type="InterPro" id="IPR058248">
    <property type="entry name" value="Lxx211020-like"/>
</dbReference>
<dbReference type="PANTHER" id="PTHR36302">
    <property type="entry name" value="BLR7088 PROTEIN"/>
    <property type="match status" value="1"/>
</dbReference>
<reference evidence="2 3" key="1">
    <citation type="submission" date="2021-03" db="EMBL/GenBank/DDBJ databases">
        <title>Genome sequencing of Marinobacter sp. LPB0319.</title>
        <authorList>
            <person name="Kim J."/>
        </authorList>
    </citation>
    <scope>NUCLEOTIDE SEQUENCE [LARGE SCALE GENOMIC DNA]</scope>
    <source>
        <strain evidence="2 3">LPB0319</strain>
    </source>
</reference>
<dbReference type="InterPro" id="IPR036182">
    <property type="entry name" value="PCuAC_sf"/>
</dbReference>
<dbReference type="Proteomes" id="UP000663555">
    <property type="component" value="Chromosome"/>
</dbReference>
<dbReference type="EMBL" id="CP071247">
    <property type="protein sequence ID" value="QSP96513.1"/>
    <property type="molecule type" value="Genomic_DNA"/>
</dbReference>
<name>A0ABX7N2B3_9GAMM</name>
<dbReference type="SUPFAM" id="SSF110087">
    <property type="entry name" value="DR1885-like metal-binding protein"/>
    <property type="match status" value="1"/>
</dbReference>
<sequence>MLLATFAHAHEYQADALRIDHPWSRPTPPGTPIGVGYLVITNTGSANITLTGAETPRAARVSIHQTTMKDGMMKMQPVDGGLVIPAGTTVELKPHGHHLMLEQLNAPLAEGERLPLKLHFKGADTMDVELSVESLDEEPMGDKQSMDQEMDHSMH</sequence>
<accession>A0ABX7N2B3</accession>
<evidence type="ECO:0000256" key="1">
    <source>
        <dbReference type="SAM" id="MobiDB-lite"/>
    </source>
</evidence>
<dbReference type="Pfam" id="PF04314">
    <property type="entry name" value="PCuAC"/>
    <property type="match status" value="1"/>
</dbReference>
<evidence type="ECO:0000313" key="3">
    <source>
        <dbReference type="Proteomes" id="UP000663555"/>
    </source>
</evidence>
<proteinExistence type="predicted"/>